<dbReference type="PANTHER" id="PTHR21272">
    <property type="entry name" value="CATABOLIC 3-DEHYDROQUINASE"/>
    <property type="match status" value="1"/>
</dbReference>
<evidence type="ECO:0000256" key="10">
    <source>
        <dbReference type="PIRSR" id="PIRSR001399-2"/>
    </source>
</evidence>
<evidence type="ECO:0000256" key="11">
    <source>
        <dbReference type="PIRSR" id="PIRSR001399-3"/>
    </source>
</evidence>
<keyword evidence="8" id="KW-0057">Aromatic amino acid biosynthesis</keyword>
<dbReference type="GO" id="GO:0009423">
    <property type="term" value="P:chorismate biosynthetic process"/>
    <property type="evidence" value="ECO:0007669"/>
    <property type="project" value="UniProtKB-UniRule"/>
</dbReference>
<evidence type="ECO:0000256" key="5">
    <source>
        <dbReference type="ARBA" id="ARBA00011193"/>
    </source>
</evidence>
<dbReference type="GO" id="GO:0003855">
    <property type="term" value="F:3-dehydroquinate dehydratase activity"/>
    <property type="evidence" value="ECO:0007669"/>
    <property type="project" value="UniProtKB-UniRule"/>
</dbReference>
<evidence type="ECO:0000256" key="4">
    <source>
        <dbReference type="ARBA" id="ARBA00011037"/>
    </source>
</evidence>
<gene>
    <name evidence="8" type="primary">aroQ</name>
    <name evidence="12" type="ORF">RRSL_00585</name>
</gene>
<accession>A0AB33V882</accession>
<feature type="active site" description="Proton acceptor" evidence="8 9">
    <location>
        <position position="45"/>
    </location>
</feature>
<dbReference type="NCBIfam" id="TIGR01088">
    <property type="entry name" value="aroQ"/>
    <property type="match status" value="1"/>
</dbReference>
<dbReference type="HAMAP" id="MF_00169">
    <property type="entry name" value="AroQ"/>
    <property type="match status" value="1"/>
</dbReference>
<feature type="binding site" evidence="8 10">
    <location>
        <position position="107"/>
    </location>
    <ligand>
        <name>substrate</name>
    </ligand>
</feature>
<dbReference type="InterPro" id="IPR001874">
    <property type="entry name" value="DHquinase_II"/>
</dbReference>
<dbReference type="Proteomes" id="UP000005933">
    <property type="component" value="Unassembled WGS sequence"/>
</dbReference>
<dbReference type="NCBIfam" id="NF003807">
    <property type="entry name" value="PRK05395.1-4"/>
    <property type="match status" value="1"/>
</dbReference>
<evidence type="ECO:0000256" key="6">
    <source>
        <dbReference type="ARBA" id="ARBA00012060"/>
    </source>
</evidence>
<evidence type="ECO:0000256" key="3">
    <source>
        <dbReference type="ARBA" id="ARBA00004902"/>
    </source>
</evidence>
<dbReference type="Pfam" id="PF01220">
    <property type="entry name" value="DHquinase_II"/>
    <property type="match status" value="1"/>
</dbReference>
<evidence type="ECO:0000313" key="13">
    <source>
        <dbReference type="Proteomes" id="UP000005933"/>
    </source>
</evidence>
<dbReference type="InterPro" id="IPR018509">
    <property type="entry name" value="DHquinase_II_CS"/>
</dbReference>
<reference evidence="12 13" key="1">
    <citation type="journal article" date="2006" name="Mol. Plant Microbe Interact.">
        <title>Identification of open reading frames unique to a select agent: Ralstonia solanacearum race 3 biovar 2.</title>
        <authorList>
            <person name="Gabriel D.W."/>
            <person name="Allen C."/>
            <person name="Schell M."/>
            <person name="Denny T.P."/>
            <person name="Greenberg J.T."/>
            <person name="Duan Y.P."/>
            <person name="Flores-Cruz Z."/>
            <person name="Huang Q."/>
            <person name="Clifford J.M."/>
            <person name="Presting G."/>
            <person name="Gonzalez E.T."/>
            <person name="Reddy J."/>
            <person name="Elphinstone J."/>
            <person name="Swanson J."/>
            <person name="Yao J."/>
            <person name="Mulholland V."/>
            <person name="Liu L."/>
            <person name="Farmerie W."/>
            <person name="Patnaikuni M."/>
            <person name="Balogh B."/>
            <person name="Norman D."/>
            <person name="Alvarez A."/>
            <person name="Castillo J.A."/>
            <person name="Jones J."/>
            <person name="Saddler G."/>
            <person name="Walunas T."/>
            <person name="Zhukov A."/>
            <person name="Mikhailova N."/>
        </authorList>
    </citation>
    <scope>NUCLEOTIDE SEQUENCE [LARGE SCALE GENOMIC DNA]</scope>
    <source>
        <strain evidence="12 13">UW551</strain>
    </source>
</reference>
<comment type="similarity">
    <text evidence="4 8">Belongs to the type-II 3-dehydroquinase family.</text>
</comment>
<comment type="function">
    <text evidence="2 8">Catalyzes a trans-dehydration via an enolate intermediate.</text>
</comment>
<keyword evidence="7 8" id="KW-0456">Lyase</keyword>
<evidence type="ECO:0000256" key="9">
    <source>
        <dbReference type="PIRSR" id="PIRSR001399-1"/>
    </source>
</evidence>
<dbReference type="AlphaFoldDB" id="A0AB33V882"/>
<feature type="active site" description="Proton donor" evidence="8 9">
    <location>
        <position position="127"/>
    </location>
</feature>
<feature type="binding site" evidence="8 10">
    <location>
        <position position="114"/>
    </location>
    <ligand>
        <name>substrate</name>
    </ligand>
</feature>
<comment type="pathway">
    <text evidence="3 8">Metabolic intermediate biosynthesis; chorismate biosynthesis; chorismate from D-erythrose 4-phosphate and phosphoenolpyruvate: step 3/7.</text>
</comment>
<dbReference type="NCBIfam" id="NF003806">
    <property type="entry name" value="PRK05395.1-3"/>
    <property type="match status" value="1"/>
</dbReference>
<dbReference type="PROSITE" id="PS01029">
    <property type="entry name" value="DEHYDROQUINASE_II"/>
    <property type="match status" value="1"/>
</dbReference>
<dbReference type="PANTHER" id="PTHR21272:SF3">
    <property type="entry name" value="CATABOLIC 3-DEHYDROQUINASE"/>
    <property type="match status" value="1"/>
</dbReference>
<dbReference type="SUPFAM" id="SSF52304">
    <property type="entry name" value="Type II 3-dehydroquinate dehydratase"/>
    <property type="match status" value="1"/>
</dbReference>
<dbReference type="EMBL" id="AAKL01000065">
    <property type="protein sequence ID" value="EAP71117.1"/>
    <property type="molecule type" value="Genomic_DNA"/>
</dbReference>
<dbReference type="CDD" id="cd00466">
    <property type="entry name" value="DHQase_II"/>
    <property type="match status" value="1"/>
</dbReference>
<dbReference type="PIRSF" id="PIRSF001399">
    <property type="entry name" value="DHquinase_II"/>
    <property type="match status" value="1"/>
</dbReference>
<proteinExistence type="inferred from homology"/>
<organism evidence="12 13">
    <name type="scientific">Ralstonia solanacearum (strain UW551)</name>
    <dbReference type="NCBI Taxonomy" id="342110"/>
    <lineage>
        <taxon>Bacteria</taxon>
        <taxon>Pseudomonadati</taxon>
        <taxon>Pseudomonadota</taxon>
        <taxon>Betaproteobacteria</taxon>
        <taxon>Burkholderiales</taxon>
        <taxon>Burkholderiaceae</taxon>
        <taxon>Ralstonia</taxon>
        <taxon>Ralstonia solanacearum species complex</taxon>
    </lineage>
</organism>
<dbReference type="InterPro" id="IPR036441">
    <property type="entry name" value="DHquinase_II_sf"/>
</dbReference>
<feature type="binding site" evidence="8 10">
    <location>
        <position position="101"/>
    </location>
    <ligand>
        <name>substrate</name>
    </ligand>
</feature>
<comment type="subunit">
    <text evidence="5 8">Homododecamer.</text>
</comment>
<evidence type="ECO:0000256" key="7">
    <source>
        <dbReference type="ARBA" id="ARBA00023239"/>
    </source>
</evidence>
<evidence type="ECO:0000256" key="8">
    <source>
        <dbReference type="HAMAP-Rule" id="MF_00169"/>
    </source>
</evidence>
<feature type="binding site" evidence="8 10">
    <location>
        <begin position="128"/>
        <end position="129"/>
    </location>
    <ligand>
        <name>substrate</name>
    </ligand>
</feature>
<keyword evidence="8" id="KW-0028">Amino-acid biosynthesis</keyword>
<dbReference type="NCBIfam" id="NF003805">
    <property type="entry name" value="PRK05395.1-2"/>
    <property type="match status" value="1"/>
</dbReference>
<dbReference type="EC" id="4.2.1.10" evidence="6 8"/>
<comment type="caution">
    <text evidence="12">The sequence shown here is derived from an EMBL/GenBank/DDBJ whole genome shotgun (WGS) entry which is preliminary data.</text>
</comment>
<evidence type="ECO:0000256" key="2">
    <source>
        <dbReference type="ARBA" id="ARBA00003924"/>
    </source>
</evidence>
<feature type="binding site" evidence="8 10">
    <location>
        <position position="138"/>
    </location>
    <ligand>
        <name>substrate</name>
    </ligand>
</feature>
<sequence length="176" mass="18901">MGRRHPITKTPRGRPPARQETAVTSILVLNGPNLNLLGTREPAIYGHETLADVERLCREEGERLGHAVACRQSNHEGELIDWIHEAGQACARGELLGIVLNAGALTHTSLALHDAIKGAGVPVIEYHLSNVHAREPFRHHSWIAPAARAVMAGLGVAGYALALRALVLVAQPRQAA</sequence>
<dbReference type="GO" id="GO:0019631">
    <property type="term" value="P:quinate catabolic process"/>
    <property type="evidence" value="ECO:0007669"/>
    <property type="project" value="TreeGrafter"/>
</dbReference>
<dbReference type="GO" id="GO:0008652">
    <property type="term" value="P:amino acid biosynthetic process"/>
    <property type="evidence" value="ECO:0007669"/>
    <property type="project" value="UniProtKB-KW"/>
</dbReference>
<comment type="catalytic activity">
    <reaction evidence="1 8">
        <text>3-dehydroquinate = 3-dehydroshikimate + H2O</text>
        <dbReference type="Rhea" id="RHEA:21096"/>
        <dbReference type="ChEBI" id="CHEBI:15377"/>
        <dbReference type="ChEBI" id="CHEBI:16630"/>
        <dbReference type="ChEBI" id="CHEBI:32364"/>
        <dbReference type="EC" id="4.2.1.10"/>
    </reaction>
</comment>
<dbReference type="GO" id="GO:0009073">
    <property type="term" value="P:aromatic amino acid family biosynthetic process"/>
    <property type="evidence" value="ECO:0007669"/>
    <property type="project" value="UniProtKB-KW"/>
</dbReference>
<evidence type="ECO:0000256" key="1">
    <source>
        <dbReference type="ARBA" id="ARBA00001864"/>
    </source>
</evidence>
<dbReference type="Gene3D" id="3.40.50.9100">
    <property type="entry name" value="Dehydroquinase, class II"/>
    <property type="match status" value="1"/>
</dbReference>
<protein>
    <recommendedName>
        <fullName evidence="6 8">3-dehydroquinate dehydratase</fullName>
        <shortName evidence="8">3-dehydroquinase</shortName>
        <ecNumber evidence="6 8">4.2.1.10</ecNumber>
    </recommendedName>
    <alternativeName>
        <fullName evidence="8">Type II DHQase</fullName>
    </alternativeName>
</protein>
<evidence type="ECO:0000313" key="12">
    <source>
        <dbReference type="EMBL" id="EAP71117.1"/>
    </source>
</evidence>
<name>A0AB33V882_RALSU</name>
<feature type="site" description="Transition state stabilizer" evidence="8 11">
    <location>
        <position position="40"/>
    </location>
</feature>